<organism evidence="1">
    <name type="scientific">marine metagenome</name>
    <dbReference type="NCBI Taxonomy" id="408172"/>
    <lineage>
        <taxon>unclassified sequences</taxon>
        <taxon>metagenomes</taxon>
        <taxon>ecological metagenomes</taxon>
    </lineage>
</organism>
<dbReference type="AlphaFoldDB" id="A0A382BG92"/>
<sequence>MFNQIFLNSSTSQMCHLRSVEPLFDKYIERSDTNLL</sequence>
<reference evidence="1" key="1">
    <citation type="submission" date="2018-05" db="EMBL/GenBank/DDBJ databases">
        <authorList>
            <person name="Lanie J.A."/>
            <person name="Ng W.-L."/>
            <person name="Kazmierczak K.M."/>
            <person name="Andrzejewski T.M."/>
            <person name="Davidsen T.M."/>
            <person name="Wayne K.J."/>
            <person name="Tettelin H."/>
            <person name="Glass J.I."/>
            <person name="Rusch D."/>
            <person name="Podicherti R."/>
            <person name="Tsui H.-C.T."/>
            <person name="Winkler M.E."/>
        </authorList>
    </citation>
    <scope>NUCLEOTIDE SEQUENCE</scope>
</reference>
<accession>A0A382BG92</accession>
<gene>
    <name evidence="1" type="ORF">METZ01_LOCUS165744</name>
</gene>
<evidence type="ECO:0000313" key="1">
    <source>
        <dbReference type="EMBL" id="SVB12890.1"/>
    </source>
</evidence>
<proteinExistence type="predicted"/>
<protein>
    <submittedName>
        <fullName evidence="1">Uncharacterized protein</fullName>
    </submittedName>
</protein>
<dbReference type="EMBL" id="UINC01029711">
    <property type="protein sequence ID" value="SVB12890.1"/>
    <property type="molecule type" value="Genomic_DNA"/>
</dbReference>
<name>A0A382BG92_9ZZZZ</name>